<feature type="region of interest" description="Disordered" evidence="3">
    <location>
        <begin position="30"/>
        <end position="53"/>
    </location>
</feature>
<gene>
    <name evidence="5" type="ORF">V1Y59_03055</name>
</gene>
<proteinExistence type="predicted"/>
<dbReference type="PANTHER" id="PTHR30055">
    <property type="entry name" value="HTH-TYPE TRANSCRIPTIONAL REGULATOR RUTR"/>
    <property type="match status" value="1"/>
</dbReference>
<dbReference type="InterPro" id="IPR001647">
    <property type="entry name" value="HTH_TetR"/>
</dbReference>
<dbReference type="InterPro" id="IPR045823">
    <property type="entry name" value="TetR_C_32"/>
</dbReference>
<dbReference type="Proteomes" id="UP001335729">
    <property type="component" value="Unassembled WGS sequence"/>
</dbReference>
<evidence type="ECO:0000256" key="2">
    <source>
        <dbReference type="PROSITE-ProRule" id="PRU00335"/>
    </source>
</evidence>
<feature type="DNA-binding region" description="H-T-H motif" evidence="2">
    <location>
        <begin position="75"/>
        <end position="94"/>
    </location>
</feature>
<feature type="region of interest" description="Disordered" evidence="3">
    <location>
        <begin position="249"/>
        <end position="281"/>
    </location>
</feature>
<evidence type="ECO:0000256" key="1">
    <source>
        <dbReference type="ARBA" id="ARBA00023125"/>
    </source>
</evidence>
<evidence type="ECO:0000313" key="5">
    <source>
        <dbReference type="EMBL" id="MEE4022045.1"/>
    </source>
</evidence>
<evidence type="ECO:0000259" key="4">
    <source>
        <dbReference type="PROSITE" id="PS50977"/>
    </source>
</evidence>
<dbReference type="PANTHER" id="PTHR30055:SF160">
    <property type="entry name" value="TRANSCRIPTIONAL REGULATORY PROTEIN (PROBABLY ASNC-FAMILY)-RELATED"/>
    <property type="match status" value="1"/>
</dbReference>
<organism evidence="5 6">
    <name type="scientific">Gordonia prachuapensis</name>
    <dbReference type="NCBI Taxonomy" id="3115651"/>
    <lineage>
        <taxon>Bacteria</taxon>
        <taxon>Bacillati</taxon>
        <taxon>Actinomycetota</taxon>
        <taxon>Actinomycetes</taxon>
        <taxon>Mycobacteriales</taxon>
        <taxon>Gordoniaceae</taxon>
        <taxon>Gordonia</taxon>
    </lineage>
</organism>
<dbReference type="Pfam" id="PF19344">
    <property type="entry name" value="TetR_C_32"/>
    <property type="match status" value="1"/>
</dbReference>
<dbReference type="InterPro" id="IPR009057">
    <property type="entry name" value="Homeodomain-like_sf"/>
</dbReference>
<comment type="caution">
    <text evidence="5">The sequence shown here is derived from an EMBL/GenBank/DDBJ whole genome shotgun (WGS) entry which is preliminary data.</text>
</comment>
<dbReference type="Pfam" id="PF00440">
    <property type="entry name" value="TetR_N"/>
    <property type="match status" value="1"/>
</dbReference>
<sequence length="281" mass="30144">MTPNRPSPAAAARTAVTAAANVTRGLEHALRSTVTDPTAKPDGRRRRWEKHKANRRTELTDGTIDAVRALGADVGMDEIAAHIGVSKTVLYRYFTDKNDLAVATAVRFFETTLLPRLTETITDDVDEYTLTRTVIEVYVTAVADEPNLYKFALTGAPSSVATADSEKLVAQLMTDLLVLRMSERDADTSGAEVWSNALVGAIQRAVDWWMTERSMPVGDLIDYLTMLSWSSIVGIAAVNGSRQAFVAAPPTLPEPAGTDHPVPGGPASDHAAAGDPIENAT</sequence>
<dbReference type="InterPro" id="IPR036271">
    <property type="entry name" value="Tet_transcr_reg_TetR-rel_C_sf"/>
</dbReference>
<feature type="compositionally biased region" description="Basic residues" evidence="3">
    <location>
        <begin position="43"/>
        <end position="53"/>
    </location>
</feature>
<dbReference type="Gene3D" id="1.10.357.10">
    <property type="entry name" value="Tetracycline Repressor, domain 2"/>
    <property type="match status" value="1"/>
</dbReference>
<dbReference type="RefSeq" id="WP_330503363.1">
    <property type="nucleotide sequence ID" value="NZ_JAZDUE010000002.1"/>
</dbReference>
<dbReference type="PROSITE" id="PS50977">
    <property type="entry name" value="HTH_TETR_2"/>
    <property type="match status" value="1"/>
</dbReference>
<protein>
    <submittedName>
        <fullName evidence="5">TetR/AcrR family transcriptional regulator</fullName>
    </submittedName>
</protein>
<feature type="domain" description="HTH tetR-type" evidence="4">
    <location>
        <begin position="53"/>
        <end position="112"/>
    </location>
</feature>
<dbReference type="InterPro" id="IPR050109">
    <property type="entry name" value="HTH-type_TetR-like_transc_reg"/>
</dbReference>
<name>A0ABU7MP28_9ACTN</name>
<dbReference type="SUPFAM" id="SSF46689">
    <property type="entry name" value="Homeodomain-like"/>
    <property type="match status" value="1"/>
</dbReference>
<accession>A0ABU7MP28</accession>
<dbReference type="EMBL" id="JAZDUE010000002">
    <property type="protein sequence ID" value="MEE4022045.1"/>
    <property type="molecule type" value="Genomic_DNA"/>
</dbReference>
<dbReference type="SUPFAM" id="SSF48498">
    <property type="entry name" value="Tetracyclin repressor-like, C-terminal domain"/>
    <property type="match status" value="1"/>
</dbReference>
<keyword evidence="6" id="KW-1185">Reference proteome</keyword>
<keyword evidence="1 2" id="KW-0238">DNA-binding</keyword>
<reference evidence="5 6" key="1">
    <citation type="submission" date="2024-01" db="EMBL/GenBank/DDBJ databases">
        <title>Draft genome sequence of Gordonia sp. PKS22-38.</title>
        <authorList>
            <person name="Suphannarot A."/>
            <person name="Mingma R."/>
        </authorList>
    </citation>
    <scope>NUCLEOTIDE SEQUENCE [LARGE SCALE GENOMIC DNA]</scope>
    <source>
        <strain evidence="5 6">PKS22-38</strain>
    </source>
</reference>
<evidence type="ECO:0000313" key="6">
    <source>
        <dbReference type="Proteomes" id="UP001335729"/>
    </source>
</evidence>
<evidence type="ECO:0000256" key="3">
    <source>
        <dbReference type="SAM" id="MobiDB-lite"/>
    </source>
</evidence>